<dbReference type="VEuPathDB" id="FungiDB:ASPCADRAFT_209657"/>
<protein>
    <submittedName>
        <fullName evidence="1">Uncharacterized protein</fullName>
    </submittedName>
</protein>
<keyword evidence="2" id="KW-1185">Reference proteome</keyword>
<evidence type="ECO:0000313" key="1">
    <source>
        <dbReference type="EMBL" id="OOF93016.1"/>
    </source>
</evidence>
<organism evidence="1 2">
    <name type="scientific">Aspergillus carbonarius (strain ITEM 5010)</name>
    <dbReference type="NCBI Taxonomy" id="602072"/>
    <lineage>
        <taxon>Eukaryota</taxon>
        <taxon>Fungi</taxon>
        <taxon>Dikarya</taxon>
        <taxon>Ascomycota</taxon>
        <taxon>Pezizomycotina</taxon>
        <taxon>Eurotiomycetes</taxon>
        <taxon>Eurotiomycetidae</taxon>
        <taxon>Eurotiales</taxon>
        <taxon>Aspergillaceae</taxon>
        <taxon>Aspergillus</taxon>
        <taxon>Aspergillus subgen. Circumdati</taxon>
    </lineage>
</organism>
<reference evidence="2" key="1">
    <citation type="journal article" date="2017" name="Genome Biol.">
        <title>Comparative genomics reveals high biological diversity and specific adaptations in the industrially and medically important fungal genus Aspergillus.</title>
        <authorList>
            <person name="de Vries R.P."/>
            <person name="Riley R."/>
            <person name="Wiebenga A."/>
            <person name="Aguilar-Osorio G."/>
            <person name="Amillis S."/>
            <person name="Uchima C.A."/>
            <person name="Anderluh G."/>
            <person name="Asadollahi M."/>
            <person name="Askin M."/>
            <person name="Barry K."/>
            <person name="Battaglia E."/>
            <person name="Bayram O."/>
            <person name="Benocci T."/>
            <person name="Braus-Stromeyer S.A."/>
            <person name="Caldana C."/>
            <person name="Canovas D."/>
            <person name="Cerqueira G.C."/>
            <person name="Chen F."/>
            <person name="Chen W."/>
            <person name="Choi C."/>
            <person name="Clum A."/>
            <person name="Dos Santos R.A."/>
            <person name="Damasio A.R."/>
            <person name="Diallinas G."/>
            <person name="Emri T."/>
            <person name="Fekete E."/>
            <person name="Flipphi M."/>
            <person name="Freyberg S."/>
            <person name="Gallo A."/>
            <person name="Gournas C."/>
            <person name="Habgood R."/>
            <person name="Hainaut M."/>
            <person name="Harispe M.L."/>
            <person name="Henrissat B."/>
            <person name="Hilden K.S."/>
            <person name="Hope R."/>
            <person name="Hossain A."/>
            <person name="Karabika E."/>
            <person name="Karaffa L."/>
            <person name="Karanyi Z."/>
            <person name="Krasevec N."/>
            <person name="Kuo A."/>
            <person name="Kusch H."/>
            <person name="LaButti K."/>
            <person name="Lagendijk E.L."/>
            <person name="Lapidus A."/>
            <person name="Levasseur A."/>
            <person name="Lindquist E."/>
            <person name="Lipzen A."/>
            <person name="Logrieco A.F."/>
            <person name="MacCabe A."/>
            <person name="Maekelae M.R."/>
            <person name="Malavazi I."/>
            <person name="Melin P."/>
            <person name="Meyer V."/>
            <person name="Mielnichuk N."/>
            <person name="Miskei M."/>
            <person name="Molnar A.P."/>
            <person name="Mule G."/>
            <person name="Ngan C.Y."/>
            <person name="Orejas M."/>
            <person name="Orosz E."/>
            <person name="Ouedraogo J.P."/>
            <person name="Overkamp K.M."/>
            <person name="Park H.-S."/>
            <person name="Perrone G."/>
            <person name="Piumi F."/>
            <person name="Punt P.J."/>
            <person name="Ram A.F."/>
            <person name="Ramon A."/>
            <person name="Rauscher S."/>
            <person name="Record E."/>
            <person name="Riano-Pachon D.M."/>
            <person name="Robert V."/>
            <person name="Roehrig J."/>
            <person name="Ruller R."/>
            <person name="Salamov A."/>
            <person name="Salih N.S."/>
            <person name="Samson R.A."/>
            <person name="Sandor E."/>
            <person name="Sanguinetti M."/>
            <person name="Schuetze T."/>
            <person name="Sepcic K."/>
            <person name="Shelest E."/>
            <person name="Sherlock G."/>
            <person name="Sophianopoulou V."/>
            <person name="Squina F.M."/>
            <person name="Sun H."/>
            <person name="Susca A."/>
            <person name="Todd R.B."/>
            <person name="Tsang A."/>
            <person name="Unkles S.E."/>
            <person name="van de Wiele N."/>
            <person name="van Rossen-Uffink D."/>
            <person name="Oliveira J.V."/>
            <person name="Vesth T.C."/>
            <person name="Visser J."/>
            <person name="Yu J.-H."/>
            <person name="Zhou M."/>
            <person name="Andersen M.R."/>
            <person name="Archer D.B."/>
            <person name="Baker S.E."/>
            <person name="Benoit I."/>
            <person name="Brakhage A.A."/>
            <person name="Braus G.H."/>
            <person name="Fischer R."/>
            <person name="Frisvad J.C."/>
            <person name="Goldman G.H."/>
            <person name="Houbraken J."/>
            <person name="Oakley B."/>
            <person name="Pocsi I."/>
            <person name="Scazzocchio C."/>
            <person name="Seiboth B."/>
            <person name="vanKuyk P.A."/>
            <person name="Wortman J."/>
            <person name="Dyer P.S."/>
            <person name="Grigoriev I.V."/>
        </authorList>
    </citation>
    <scope>NUCLEOTIDE SEQUENCE [LARGE SCALE GENOMIC DNA]</scope>
    <source>
        <strain evidence="2">ITEM 5010</strain>
    </source>
</reference>
<sequence>MREILGSSLRRTHDAIRLPRSPDVHAVKDTTTNPTEPPFTLITTKYQGVLAQMRQSLST</sequence>
<dbReference type="EMBL" id="KV907505">
    <property type="protein sequence ID" value="OOF93016.1"/>
    <property type="molecule type" value="Genomic_DNA"/>
</dbReference>
<dbReference type="Proteomes" id="UP000188318">
    <property type="component" value="Unassembled WGS sequence"/>
</dbReference>
<name>A0A1R3REV3_ASPC5</name>
<dbReference type="AlphaFoldDB" id="A0A1R3REV3"/>
<accession>A0A1R3REV3</accession>
<proteinExistence type="predicted"/>
<evidence type="ECO:0000313" key="2">
    <source>
        <dbReference type="Proteomes" id="UP000188318"/>
    </source>
</evidence>
<gene>
    <name evidence="1" type="ORF">ASPCADRAFT_209657</name>
</gene>